<keyword evidence="1" id="KW-0732">Signal</keyword>
<dbReference type="AlphaFoldDB" id="A0A2S4NA54"/>
<comment type="caution">
    <text evidence="2">The sequence shown here is derived from an EMBL/GenBank/DDBJ whole genome shotgun (WGS) entry which is preliminary data.</text>
</comment>
<keyword evidence="3" id="KW-1185">Reference proteome</keyword>
<dbReference type="OrthoDB" id="1444189at2"/>
<reference evidence="2 3" key="1">
    <citation type="submission" date="2018-01" db="EMBL/GenBank/DDBJ databases">
        <title>Genomic Encyclopedia of Type Strains, Phase I: the one thousand microbial genomes (KMG-I) project.</title>
        <authorList>
            <person name="Goeker M."/>
        </authorList>
    </citation>
    <scope>NUCLEOTIDE SEQUENCE [LARGE SCALE GENOMIC DNA]</scope>
    <source>
        <strain evidence="2 3">DSM 17960</strain>
    </source>
</reference>
<feature type="signal peptide" evidence="1">
    <location>
        <begin position="1"/>
        <end position="22"/>
    </location>
</feature>
<name>A0A2S4NA54_9FLAO</name>
<dbReference type="RefSeq" id="WP_103725238.1">
    <property type="nucleotide sequence ID" value="NZ_PQNY01000003.1"/>
</dbReference>
<evidence type="ECO:0000256" key="1">
    <source>
        <dbReference type="SAM" id="SignalP"/>
    </source>
</evidence>
<evidence type="ECO:0000313" key="3">
    <source>
        <dbReference type="Proteomes" id="UP000237056"/>
    </source>
</evidence>
<protein>
    <recommendedName>
        <fullName evidence="4">YD repeat-containing protein</fullName>
    </recommendedName>
</protein>
<evidence type="ECO:0008006" key="4">
    <source>
        <dbReference type="Google" id="ProtNLM"/>
    </source>
</evidence>
<dbReference type="PROSITE" id="PS51257">
    <property type="entry name" value="PROKAR_LIPOPROTEIN"/>
    <property type="match status" value="1"/>
</dbReference>
<dbReference type="Proteomes" id="UP000237056">
    <property type="component" value="Unassembled WGS sequence"/>
</dbReference>
<dbReference type="EMBL" id="PQNY01000003">
    <property type="protein sequence ID" value="POS02579.1"/>
    <property type="molecule type" value="Genomic_DNA"/>
</dbReference>
<gene>
    <name evidence="2" type="ORF">Q361_10388</name>
</gene>
<feature type="chain" id="PRO_5015466152" description="YD repeat-containing protein" evidence="1">
    <location>
        <begin position="23"/>
        <end position="274"/>
    </location>
</feature>
<accession>A0A2S4NA54</accession>
<evidence type="ECO:0000313" key="2">
    <source>
        <dbReference type="EMBL" id="POS02579.1"/>
    </source>
</evidence>
<organism evidence="2 3">
    <name type="scientific">Flavobacterium croceum DSM 17960</name>
    <dbReference type="NCBI Taxonomy" id="1121886"/>
    <lineage>
        <taxon>Bacteria</taxon>
        <taxon>Pseudomonadati</taxon>
        <taxon>Bacteroidota</taxon>
        <taxon>Flavobacteriia</taxon>
        <taxon>Flavobacteriales</taxon>
        <taxon>Flavobacteriaceae</taxon>
        <taxon>Flavobacterium</taxon>
    </lineage>
</organism>
<sequence>MKRVLNFLIVISLFFVSCNVEPVDNGLLETSNNNSQNPNNPITPTPTTPVLVTKIIETLSNGDIETTNFTYNGTKISKMTTITSNSIEETNYVYTNDLITKSTYFLNGVLTETTNFEYNTDLKLIKCTYIQGTTVEITDYVYNANNTVSFITQSGTDVLATGTVYLFNNQAYKKTVVFDPGTTNEYTETQETSFDSKTNPFINVTGFSKLDLETPSEIVGFSGVFNNPIMLKRDNVTNDTSTYTYNSNNMPLLEVYTDLVNPNWSATYQYFYNQ</sequence>
<proteinExistence type="predicted"/>